<protein>
    <submittedName>
        <fullName evidence="1">Uncharacterized protein</fullName>
    </submittedName>
</protein>
<proteinExistence type="predicted"/>
<keyword evidence="2" id="KW-1185">Reference proteome</keyword>
<dbReference type="Proteomes" id="UP000002518">
    <property type="component" value="Chromosome"/>
</dbReference>
<dbReference type="EMBL" id="BA000002">
    <property type="protein sequence ID" value="BAF34822.1"/>
    <property type="molecule type" value="Genomic_DNA"/>
</dbReference>
<evidence type="ECO:0000313" key="1">
    <source>
        <dbReference type="EMBL" id="BAF34822.1"/>
    </source>
</evidence>
<dbReference type="KEGG" id="ape:APE_2180a"/>
<sequence>MPRGVLRWLACSMCSRSPAAYECGGYHLCGHCFQLLGAYLRCGGGRAKPRRTDVDVELLESVRQAKVRKARRRPTPTR</sequence>
<evidence type="ECO:0000313" key="2">
    <source>
        <dbReference type="Proteomes" id="UP000002518"/>
    </source>
</evidence>
<accession>Q05DX9</accession>
<gene>
    <name evidence="1" type="ordered locus">APE_2180a</name>
</gene>
<dbReference type="RefSeq" id="WP_010866849.1">
    <property type="nucleotide sequence ID" value="NC_000854.2"/>
</dbReference>
<organism evidence="1 2">
    <name type="scientific">Aeropyrum pernix (strain ATCC 700893 / DSM 11879 / JCM 9820 / NBRC 100138 / K1)</name>
    <dbReference type="NCBI Taxonomy" id="272557"/>
    <lineage>
        <taxon>Archaea</taxon>
        <taxon>Thermoproteota</taxon>
        <taxon>Thermoprotei</taxon>
        <taxon>Desulfurococcales</taxon>
        <taxon>Desulfurococcaceae</taxon>
        <taxon>Aeropyrum</taxon>
    </lineage>
</organism>
<dbReference type="EnsemblBacteria" id="BAF34822">
    <property type="protein sequence ID" value="BAF34822"/>
    <property type="gene ID" value="APE_2180a"/>
</dbReference>
<reference evidence="1 2" key="1">
    <citation type="journal article" date="1999" name="DNA Res.">
        <title>Complete genome sequence of an aerobic hyper-thermophilic crenarchaeon, Aeropyrum pernix K1.</title>
        <authorList>
            <person name="Kawarabayasi Y."/>
            <person name="Hino Y."/>
            <person name="Horikawa H."/>
            <person name="Yamazaki S."/>
            <person name="Haikawa Y."/>
            <person name="Jin-no K."/>
            <person name="Takahashi M."/>
            <person name="Sekine M."/>
            <person name="Baba S."/>
            <person name="Ankai A."/>
            <person name="Kosugi H."/>
            <person name="Hosoyama A."/>
            <person name="Fukui S."/>
            <person name="Nagai Y."/>
            <person name="Nishijima K."/>
            <person name="Nakazawa H."/>
            <person name="Takamiya M."/>
            <person name="Masuda S."/>
            <person name="Funahashi T."/>
            <person name="Tanaka T."/>
            <person name="Kudoh Y."/>
            <person name="Yamazaki J."/>
            <person name="Kushida N."/>
            <person name="Oguchi A."/>
            <person name="Aoki K."/>
            <person name="Kubota K."/>
            <person name="Nakamura Y."/>
            <person name="Nomura N."/>
            <person name="Sako Y."/>
            <person name="Kikuchi H."/>
        </authorList>
    </citation>
    <scope>NUCLEOTIDE SEQUENCE [LARGE SCALE GENOMIC DNA]</scope>
    <source>
        <strain evidence="2">ATCC 700893 / DSM 11879 / JCM 9820 / NBRC 100138 / K1</strain>
    </source>
</reference>
<dbReference type="eggNOG" id="arCOG13714">
    <property type="taxonomic scope" value="Archaea"/>
</dbReference>
<dbReference type="GeneID" id="4525233"/>
<dbReference type="AlphaFoldDB" id="Q05DX9"/>
<name>Q05DX9_AERPE</name>